<evidence type="ECO:0000313" key="1">
    <source>
        <dbReference type="EMBL" id="VEI04117.1"/>
    </source>
</evidence>
<dbReference type="AlphaFoldDB" id="A0A3S5EVC5"/>
<reference evidence="1 2" key="1">
    <citation type="submission" date="2018-12" db="EMBL/GenBank/DDBJ databases">
        <authorList>
            <consortium name="Pathogen Informatics"/>
        </authorList>
    </citation>
    <scope>NUCLEOTIDE SEQUENCE [LARGE SCALE GENOMIC DNA]</scope>
    <source>
        <strain evidence="1 2">NCTC13652</strain>
    </source>
</reference>
<dbReference type="EMBL" id="LR134473">
    <property type="protein sequence ID" value="VEI04117.1"/>
    <property type="molecule type" value="Genomic_DNA"/>
</dbReference>
<dbReference type="Proteomes" id="UP000277858">
    <property type="component" value="Chromosome"/>
</dbReference>
<dbReference type="RefSeq" id="WP_028702824.1">
    <property type="nucleotide sequence ID" value="NZ_LR134473.1"/>
</dbReference>
<accession>A0A3S5EVC5</accession>
<organism evidence="1 2">
    <name type="scientific">Acidipropionibacterium jensenii</name>
    <dbReference type="NCBI Taxonomy" id="1749"/>
    <lineage>
        <taxon>Bacteria</taxon>
        <taxon>Bacillati</taxon>
        <taxon>Actinomycetota</taxon>
        <taxon>Actinomycetes</taxon>
        <taxon>Propionibacteriales</taxon>
        <taxon>Propionibacteriaceae</taxon>
        <taxon>Acidipropionibacterium</taxon>
    </lineage>
</organism>
<gene>
    <name evidence="1" type="ORF">NCTC13652_02341</name>
</gene>
<proteinExistence type="predicted"/>
<evidence type="ECO:0000313" key="2">
    <source>
        <dbReference type="Proteomes" id="UP000277858"/>
    </source>
</evidence>
<dbReference type="STRING" id="1122997.GCA_000425285_01151"/>
<name>A0A3S5EVC5_9ACTN</name>
<keyword evidence="2" id="KW-1185">Reference proteome</keyword>
<protein>
    <submittedName>
        <fullName evidence="1">Uncharacterized protein</fullName>
    </submittedName>
</protein>
<sequence length="273" mass="30830">MTDQLEWIPDWRNTDRIRQLPAIVDELHALDGTRNPSDGPAIHHPPVFGSKAPCDETVTFLLDGREDSHWGGLARLQDVSRLVWDALGPDGQQQHPQPTESSWEAECAWLAPAWLTVVNTMPEVQFKAAQQQINDLYSSAAHAIGLRPPHRIPCPECDSTLVEDGDMLVCTATRWQPFRHEYPGPARMTADWMHAAPLTTQEACEAIPGITERKLRLWRDTHKITPVTQIKSARGRPTQLWRPWDIIALTFPGILESLARKDEEITDCMTAEM</sequence>